<gene>
    <name evidence="1" type="ORF">PPOP_0156</name>
</gene>
<name>M9M175_PAEPP</name>
<dbReference type="EMBL" id="BALG01000009">
    <property type="protein sequence ID" value="GAC40828.1"/>
    <property type="molecule type" value="Genomic_DNA"/>
</dbReference>
<protein>
    <submittedName>
        <fullName evidence="1">ATPase</fullName>
    </submittedName>
</protein>
<keyword evidence="2" id="KW-1185">Reference proteome</keyword>
<comment type="caution">
    <text evidence="1">The sequence shown here is derived from an EMBL/GenBank/DDBJ whole genome shotgun (WGS) entry which is preliminary data.</text>
</comment>
<sequence>MMMKKGIGKRAKEILQKWLQGRGMRRLAIGLALMIPVAGLAGDAWVWATGEEQHPPSTDAAKVDIFDSPQHAAVRHQR</sequence>
<proteinExistence type="predicted"/>
<evidence type="ECO:0000313" key="1">
    <source>
        <dbReference type="EMBL" id="GAC40828.1"/>
    </source>
</evidence>
<accession>M9M175</accession>
<evidence type="ECO:0000313" key="2">
    <source>
        <dbReference type="Proteomes" id="UP000029453"/>
    </source>
</evidence>
<dbReference type="Proteomes" id="UP000029453">
    <property type="component" value="Unassembled WGS sequence"/>
</dbReference>
<dbReference type="AlphaFoldDB" id="M9M175"/>
<reference evidence="1 2" key="1">
    <citation type="submission" date="2012-10" db="EMBL/GenBank/DDBJ databases">
        <title>Draft Genome Sequence of Paenibacillus popilliae ATCC 14706T.</title>
        <authorList>
            <person name="Iiyama K."/>
            <person name="Mori K."/>
            <person name="Mon H."/>
            <person name="Chieda Y."/>
            <person name="Lee J.M."/>
            <person name="Kusakabe T."/>
            <person name="Tashiro K."/>
            <person name="Asano S."/>
            <person name="Yasunaga-Aoki C."/>
            <person name="Shimizu S."/>
        </authorList>
    </citation>
    <scope>NUCLEOTIDE SEQUENCE [LARGE SCALE GENOMIC DNA]</scope>
    <source>
        <strain evidence="1 2">ATCC 14706</strain>
    </source>
</reference>
<organism evidence="1 2">
    <name type="scientific">Paenibacillus popilliae ATCC 14706</name>
    <dbReference type="NCBI Taxonomy" id="1212764"/>
    <lineage>
        <taxon>Bacteria</taxon>
        <taxon>Bacillati</taxon>
        <taxon>Bacillota</taxon>
        <taxon>Bacilli</taxon>
        <taxon>Bacillales</taxon>
        <taxon>Paenibacillaceae</taxon>
        <taxon>Paenibacillus</taxon>
    </lineage>
</organism>